<dbReference type="PANTHER" id="PTHR43401">
    <property type="entry name" value="L-THREONINE 3-DEHYDROGENASE"/>
    <property type="match status" value="1"/>
</dbReference>
<dbReference type="InterPro" id="IPR011032">
    <property type="entry name" value="GroES-like_sf"/>
</dbReference>
<dbReference type="HOGENOM" id="CLU_026673_20_7_0"/>
<proteinExistence type="predicted"/>
<dbReference type="Pfam" id="PF00107">
    <property type="entry name" value="ADH_zinc_N"/>
    <property type="match status" value="1"/>
</dbReference>
<name>A8F8F0_PSELT</name>
<keyword evidence="1" id="KW-0560">Oxidoreductase</keyword>
<dbReference type="SUPFAM" id="SSF51735">
    <property type="entry name" value="NAD(P)-binding Rossmann-fold domains"/>
    <property type="match status" value="1"/>
</dbReference>
<gene>
    <name evidence="4" type="ordered locus">Tlet_1880</name>
</gene>
<dbReference type="SUPFAM" id="SSF50129">
    <property type="entry name" value="GroES-like"/>
    <property type="match status" value="1"/>
</dbReference>
<dbReference type="CDD" id="cd08231">
    <property type="entry name" value="MDR_TM0436_like"/>
    <property type="match status" value="1"/>
</dbReference>
<evidence type="ECO:0000259" key="2">
    <source>
        <dbReference type="Pfam" id="PF00107"/>
    </source>
</evidence>
<dbReference type="STRING" id="416591.Tlet_1880"/>
<dbReference type="InterPro" id="IPR013154">
    <property type="entry name" value="ADH-like_N"/>
</dbReference>
<keyword evidence="5" id="KW-1185">Reference proteome</keyword>
<organism evidence="4 5">
    <name type="scientific">Pseudothermotoga lettingae (strain ATCC BAA-301 / DSM 14385 / NBRC 107922 / TMO)</name>
    <name type="common">Thermotoga lettingae</name>
    <dbReference type="NCBI Taxonomy" id="416591"/>
    <lineage>
        <taxon>Bacteria</taxon>
        <taxon>Thermotogati</taxon>
        <taxon>Thermotogota</taxon>
        <taxon>Thermotogae</taxon>
        <taxon>Thermotogales</taxon>
        <taxon>Thermotogaceae</taxon>
        <taxon>Pseudothermotoga</taxon>
    </lineage>
</organism>
<dbReference type="Proteomes" id="UP000002016">
    <property type="component" value="Chromosome"/>
</dbReference>
<dbReference type="InterPro" id="IPR036291">
    <property type="entry name" value="NAD(P)-bd_dom_sf"/>
</dbReference>
<evidence type="ECO:0000313" key="5">
    <source>
        <dbReference type="Proteomes" id="UP000002016"/>
    </source>
</evidence>
<dbReference type="GO" id="GO:0016491">
    <property type="term" value="F:oxidoreductase activity"/>
    <property type="evidence" value="ECO:0007669"/>
    <property type="project" value="UniProtKB-KW"/>
</dbReference>
<feature type="domain" description="Alcohol dehydrogenase-like N-terminal" evidence="3">
    <location>
        <begin position="27"/>
        <end position="150"/>
    </location>
</feature>
<feature type="domain" description="Alcohol dehydrogenase-like C-terminal" evidence="2">
    <location>
        <begin position="190"/>
        <end position="324"/>
    </location>
</feature>
<dbReference type="Pfam" id="PF08240">
    <property type="entry name" value="ADH_N"/>
    <property type="match status" value="1"/>
</dbReference>
<dbReference type="Gene3D" id="3.90.180.10">
    <property type="entry name" value="Medium-chain alcohol dehydrogenases, catalytic domain"/>
    <property type="match status" value="1"/>
</dbReference>
<reference evidence="4 5" key="1">
    <citation type="submission" date="2007-08" db="EMBL/GenBank/DDBJ databases">
        <title>Complete sequence of Thermotoga lettingae TMO.</title>
        <authorList>
            <consortium name="US DOE Joint Genome Institute"/>
            <person name="Copeland A."/>
            <person name="Lucas S."/>
            <person name="Lapidus A."/>
            <person name="Barry K."/>
            <person name="Glavina del Rio T."/>
            <person name="Dalin E."/>
            <person name="Tice H."/>
            <person name="Pitluck S."/>
            <person name="Foster B."/>
            <person name="Bruce D."/>
            <person name="Schmutz J."/>
            <person name="Larimer F."/>
            <person name="Land M."/>
            <person name="Hauser L."/>
            <person name="Kyrpides N."/>
            <person name="Mikhailova N."/>
            <person name="Nelson K."/>
            <person name="Gogarten J.P."/>
            <person name="Noll K."/>
            <person name="Richardson P."/>
        </authorList>
    </citation>
    <scope>NUCLEOTIDE SEQUENCE [LARGE SCALE GENOMIC DNA]</scope>
    <source>
        <strain evidence="5">ATCC BAA-301 / DSM 14385 / NBRC 107922 / TMO</strain>
    </source>
</reference>
<evidence type="ECO:0000259" key="3">
    <source>
        <dbReference type="Pfam" id="PF08240"/>
    </source>
</evidence>
<dbReference type="RefSeq" id="WP_012003910.1">
    <property type="nucleotide sequence ID" value="NC_009828.1"/>
</dbReference>
<dbReference type="KEGG" id="tle:Tlet_1880"/>
<dbReference type="PANTHER" id="PTHR43401:SF1">
    <property type="entry name" value="ENOYL REDUCTASE (ER) DOMAIN-CONTAINING PROTEIN"/>
    <property type="match status" value="1"/>
</dbReference>
<dbReference type="OrthoDB" id="9769198at2"/>
<dbReference type="Gene3D" id="3.40.50.720">
    <property type="entry name" value="NAD(P)-binding Rossmann-like Domain"/>
    <property type="match status" value="1"/>
</dbReference>
<dbReference type="InterPro" id="IPR050129">
    <property type="entry name" value="Zn_alcohol_dh"/>
</dbReference>
<evidence type="ECO:0000313" key="4">
    <source>
        <dbReference type="EMBL" id="ABV34434.1"/>
    </source>
</evidence>
<reference evidence="4 5" key="2">
    <citation type="journal article" date="2009" name="Proc. Natl. Acad. Sci. U.S.A.">
        <title>On the chimeric nature, thermophilic origin, and phylogenetic placement of the Thermotogales.</title>
        <authorList>
            <person name="Zhaxybayeva O."/>
            <person name="Swithers K.S."/>
            <person name="Lapierre P."/>
            <person name="Fournier G.P."/>
            <person name="Bickhart D.M."/>
            <person name="DeBoy R.T."/>
            <person name="Nelson K.E."/>
            <person name="Nesbo C.L."/>
            <person name="Doolittle W.F."/>
            <person name="Gogarten J.P."/>
            <person name="Noll K.M."/>
        </authorList>
    </citation>
    <scope>NUCLEOTIDE SEQUENCE [LARGE SCALE GENOMIC DNA]</scope>
    <source>
        <strain evidence="5">ATCC BAA-301 / DSM 14385 / NBRC 107922 / TMO</strain>
    </source>
</reference>
<dbReference type="AlphaFoldDB" id="A8F8F0"/>
<dbReference type="eggNOG" id="COG1063">
    <property type="taxonomic scope" value="Bacteria"/>
</dbReference>
<dbReference type="InterPro" id="IPR013149">
    <property type="entry name" value="ADH-like_C"/>
</dbReference>
<sequence length="362" mass="39880">MKSRAMVLEKFNHPLVLRNFDIPNLPEGAILVKLLASGVCGSDLHMAKGEDPRTPLPIILGHEGVGQVVQINGEKCDLNGKKIKTGDWIIWNRGIVCNNCFWCKVSRQPYLCPNRKVYGINLSCKDYPYLLGAYSEYMVLFRETEILKIPQIDPVCLVTAACSGATAMHAFDLISEPLLSKTVVIQGAGPLGVFCVVAARTLGASQVIMISGSQQRLELAKKAGADIVLNRHDINEEERTKKILSITGNRGADIVIEASGNSKALLEGFRLVRRGGMYMITGVAVPQESIPLDVYHDLVFKNIHIQGVWVSDAKHLVQAVDLIAKHPEIFERIVTHRLPLSQANEALKLIEERTALKVAITF</sequence>
<protein>
    <submittedName>
        <fullName evidence="4">Alcohol dehydrogenase zinc-binding domain protein</fullName>
    </submittedName>
</protein>
<evidence type="ECO:0000256" key="1">
    <source>
        <dbReference type="ARBA" id="ARBA00023002"/>
    </source>
</evidence>
<accession>A8F8F0</accession>
<dbReference type="EMBL" id="CP000812">
    <property type="protein sequence ID" value="ABV34434.1"/>
    <property type="molecule type" value="Genomic_DNA"/>
</dbReference>